<dbReference type="SMART" id="SM00020">
    <property type="entry name" value="Tryp_SPc"/>
    <property type="match status" value="1"/>
</dbReference>
<evidence type="ECO:0000313" key="4">
    <source>
        <dbReference type="EMBL" id="CAD7250283.1"/>
    </source>
</evidence>
<evidence type="ECO:0000259" key="3">
    <source>
        <dbReference type="PROSITE" id="PS50240"/>
    </source>
</evidence>
<dbReference type="PANTHER" id="PTHR24250">
    <property type="entry name" value="CHYMOTRYPSIN-RELATED"/>
    <property type="match status" value="1"/>
</dbReference>
<name>A0A7R9AA87_9CRUS</name>
<dbReference type="InterPro" id="IPR043504">
    <property type="entry name" value="Peptidase_S1_PA_chymotrypsin"/>
</dbReference>
<dbReference type="GO" id="GO:0004252">
    <property type="term" value="F:serine-type endopeptidase activity"/>
    <property type="evidence" value="ECO:0007669"/>
    <property type="project" value="InterPro"/>
</dbReference>
<evidence type="ECO:0000256" key="1">
    <source>
        <dbReference type="ARBA" id="ARBA00023157"/>
    </source>
</evidence>
<dbReference type="EMBL" id="CAJPEV010002769">
    <property type="protein sequence ID" value="CAG0897978.1"/>
    <property type="molecule type" value="Genomic_DNA"/>
</dbReference>
<organism evidence="4">
    <name type="scientific">Darwinula stevensoni</name>
    <dbReference type="NCBI Taxonomy" id="69355"/>
    <lineage>
        <taxon>Eukaryota</taxon>
        <taxon>Metazoa</taxon>
        <taxon>Ecdysozoa</taxon>
        <taxon>Arthropoda</taxon>
        <taxon>Crustacea</taxon>
        <taxon>Oligostraca</taxon>
        <taxon>Ostracoda</taxon>
        <taxon>Podocopa</taxon>
        <taxon>Podocopida</taxon>
        <taxon>Darwinulocopina</taxon>
        <taxon>Darwinuloidea</taxon>
        <taxon>Darwinulidae</taxon>
        <taxon>Darwinula</taxon>
    </lineage>
</organism>
<feature type="domain" description="Peptidase S1" evidence="3">
    <location>
        <begin position="79"/>
        <end position="329"/>
    </location>
</feature>
<dbReference type="SUPFAM" id="SSF50494">
    <property type="entry name" value="Trypsin-like serine proteases"/>
    <property type="match status" value="1"/>
</dbReference>
<dbReference type="InterPro" id="IPR001254">
    <property type="entry name" value="Trypsin_dom"/>
</dbReference>
<keyword evidence="2" id="KW-0732">Signal</keyword>
<dbReference type="Gene3D" id="2.40.10.10">
    <property type="entry name" value="Trypsin-like serine proteases"/>
    <property type="match status" value="1"/>
</dbReference>
<reference evidence="4" key="1">
    <citation type="submission" date="2020-11" db="EMBL/GenBank/DDBJ databases">
        <authorList>
            <person name="Tran Van P."/>
        </authorList>
    </citation>
    <scope>NUCLEOTIDE SEQUENCE</scope>
</reference>
<keyword evidence="5" id="KW-1185">Reference proteome</keyword>
<evidence type="ECO:0000313" key="5">
    <source>
        <dbReference type="Proteomes" id="UP000677054"/>
    </source>
</evidence>
<accession>A0A7R9AA87</accession>
<dbReference type="OrthoDB" id="5565075at2759"/>
<dbReference type="Pfam" id="PF00089">
    <property type="entry name" value="Trypsin"/>
    <property type="match status" value="1"/>
</dbReference>
<dbReference type="GO" id="GO:0006508">
    <property type="term" value="P:proteolysis"/>
    <property type="evidence" value="ECO:0007669"/>
    <property type="project" value="InterPro"/>
</dbReference>
<feature type="chain" id="PRO_5036209780" description="Peptidase S1 domain-containing protein" evidence="2">
    <location>
        <begin position="20"/>
        <end position="350"/>
    </location>
</feature>
<evidence type="ECO:0000256" key="2">
    <source>
        <dbReference type="SAM" id="SignalP"/>
    </source>
</evidence>
<sequence>MKLLASCSLLLILVEGKSGGSTGSCPSSAPPAVSLVSSTCGSSSDTSGRQTWLGRFWTGFLGLVTGNGNGLGRQDDPLILGGSQATINEAPFMAFLDVEVGSSSSTFVSNCSGMIVSDQFVVTSAWRLANASKVTVWVGSATIRTGTPIVADYWKTHPDYTGVGTVANVTGNHVGLIHLPNRLTFDSTIQPICYPMSDVLGTAVSGCNKKAYGWGGVDVTGVTKGSTTLKKFSDFTITSDNSGGIMTTGVTEDLLGLWQGERSLFRSQSIPSGQDLTNPLPSLPRSQQANHVGFATVRPSRKRVNFHEVRRGTTFRFPDGTGGDGSPWVVVGHRGAPSLSVADDSVDARP</sequence>
<dbReference type="Proteomes" id="UP000677054">
    <property type="component" value="Unassembled WGS sequence"/>
</dbReference>
<dbReference type="EMBL" id="LR902286">
    <property type="protein sequence ID" value="CAD7250283.1"/>
    <property type="molecule type" value="Genomic_DNA"/>
</dbReference>
<dbReference type="PANTHER" id="PTHR24250:SF27">
    <property type="entry name" value="ELASTASE 2 LIKE"/>
    <property type="match status" value="1"/>
</dbReference>
<dbReference type="AlphaFoldDB" id="A0A7R9AA87"/>
<feature type="signal peptide" evidence="2">
    <location>
        <begin position="1"/>
        <end position="19"/>
    </location>
</feature>
<keyword evidence="1" id="KW-1015">Disulfide bond</keyword>
<gene>
    <name evidence="4" type="ORF">DSTB1V02_LOCUS10063</name>
</gene>
<proteinExistence type="predicted"/>
<dbReference type="PROSITE" id="PS50240">
    <property type="entry name" value="TRYPSIN_DOM"/>
    <property type="match status" value="1"/>
</dbReference>
<dbReference type="InterPro" id="IPR009003">
    <property type="entry name" value="Peptidase_S1_PA"/>
</dbReference>
<protein>
    <recommendedName>
        <fullName evidence="3">Peptidase S1 domain-containing protein</fullName>
    </recommendedName>
</protein>